<organism evidence="1 2">
    <name type="scientific">Agaricus bisporus var. burnettii</name>
    <dbReference type="NCBI Taxonomy" id="192524"/>
    <lineage>
        <taxon>Eukaryota</taxon>
        <taxon>Fungi</taxon>
        <taxon>Dikarya</taxon>
        <taxon>Basidiomycota</taxon>
        <taxon>Agaricomycotina</taxon>
        <taxon>Agaricomycetes</taxon>
        <taxon>Agaricomycetidae</taxon>
        <taxon>Agaricales</taxon>
        <taxon>Agaricineae</taxon>
        <taxon>Agaricaceae</taxon>
        <taxon>Agaricus</taxon>
    </lineage>
</organism>
<evidence type="ECO:0008006" key="3">
    <source>
        <dbReference type="Google" id="ProtNLM"/>
    </source>
</evidence>
<evidence type="ECO:0000313" key="1">
    <source>
        <dbReference type="EMBL" id="KAF7761897.1"/>
    </source>
</evidence>
<dbReference type="EMBL" id="JABXXO010000013">
    <property type="protein sequence ID" value="KAF7761897.1"/>
    <property type="molecule type" value="Genomic_DNA"/>
</dbReference>
<dbReference type="InterPro" id="IPR035992">
    <property type="entry name" value="Ricin_B-like_lectins"/>
</dbReference>
<accession>A0A8H7C3N3</accession>
<proteinExistence type="predicted"/>
<name>A0A8H7C3N3_AGABI</name>
<dbReference type="CDD" id="cd00161">
    <property type="entry name" value="beta-trefoil_Ricin-like"/>
    <property type="match status" value="1"/>
</dbReference>
<dbReference type="Proteomes" id="UP000629468">
    <property type="component" value="Unassembled WGS sequence"/>
</dbReference>
<dbReference type="AlphaFoldDB" id="A0A8H7C3N3"/>
<dbReference type="SUPFAM" id="SSF50370">
    <property type="entry name" value="Ricin B-like lectins"/>
    <property type="match status" value="1"/>
</dbReference>
<evidence type="ECO:0000313" key="2">
    <source>
        <dbReference type="Proteomes" id="UP000629468"/>
    </source>
</evidence>
<comment type="caution">
    <text evidence="1">The sequence shown here is derived from an EMBL/GenBank/DDBJ whole genome shotgun (WGS) entry which is preliminary data.</text>
</comment>
<protein>
    <recommendedName>
        <fullName evidence="3">Ricin B lectin domain-containing protein</fullName>
    </recommendedName>
</protein>
<reference evidence="1 2" key="1">
    <citation type="journal article" name="Sci. Rep.">
        <title>Telomere-to-telomere assembled and centromere annotated genomes of the two main subspecies of the button mushroom Agaricus bisporus reveal especially polymorphic chromosome ends.</title>
        <authorList>
            <person name="Sonnenberg A.S.M."/>
            <person name="Sedaghat-Telgerd N."/>
            <person name="Lavrijssen B."/>
            <person name="Ohm R.A."/>
            <person name="Hendrickx P.M."/>
            <person name="Scholtmeijer K."/>
            <person name="Baars J.J.P."/>
            <person name="van Peer A."/>
        </authorList>
    </citation>
    <scope>NUCLEOTIDE SEQUENCE [LARGE SCALE GENOMIC DNA]</scope>
    <source>
        <strain evidence="1 2">H119_p4</strain>
    </source>
</reference>
<dbReference type="Gene3D" id="2.80.10.50">
    <property type="match status" value="1"/>
</dbReference>
<gene>
    <name evidence="1" type="ORF">Agabi119p4_9889</name>
</gene>
<sequence>MVSSGSYIIQSVSLQKDARLATNNLNTPVELVDSSGADNETWIAKSYTDGTFTIRNKEWADNAYAGVASVSSGQQVKAVSVDEAKRWKKSGNQIVISGFAWQATSDGKIILKPVDTADSNQSFNINSA</sequence>